<evidence type="ECO:0000313" key="1">
    <source>
        <dbReference type="EMBL" id="CAB4020265.1"/>
    </source>
</evidence>
<dbReference type="AlphaFoldDB" id="A0A6S7IM99"/>
<protein>
    <submittedName>
        <fullName evidence="1">Uncharacterized protein</fullName>
    </submittedName>
</protein>
<name>A0A6S7IM99_PARCT</name>
<sequence length="185" mass="21030">MDQKQPLDVSFDSDFTQDQNEVFKRAVKQTAIKDNSQKLSTPAIAGIVVFAVAFISAILMFIFYRRRRSEKRTKSYRKSPSQSVKHSAITVQTSTFQLTSTSPIPAAPDYSKFGLGRRTSNNNMLDNSSSEEEAFDTEELAQKFDWSSPRRRKKNAPSQEKVNVADVIDGMYAGLYTIMYIRVYI</sequence>
<reference evidence="1" key="1">
    <citation type="submission" date="2020-04" db="EMBL/GenBank/DDBJ databases">
        <authorList>
            <person name="Alioto T."/>
            <person name="Alioto T."/>
            <person name="Gomez Garrido J."/>
        </authorList>
    </citation>
    <scope>NUCLEOTIDE SEQUENCE</scope>
    <source>
        <strain evidence="1">A484AB</strain>
    </source>
</reference>
<proteinExistence type="predicted"/>
<organism evidence="1 2">
    <name type="scientific">Paramuricea clavata</name>
    <name type="common">Red gorgonian</name>
    <name type="synonym">Violescent sea-whip</name>
    <dbReference type="NCBI Taxonomy" id="317549"/>
    <lineage>
        <taxon>Eukaryota</taxon>
        <taxon>Metazoa</taxon>
        <taxon>Cnidaria</taxon>
        <taxon>Anthozoa</taxon>
        <taxon>Octocorallia</taxon>
        <taxon>Malacalcyonacea</taxon>
        <taxon>Plexauridae</taxon>
        <taxon>Paramuricea</taxon>
    </lineage>
</organism>
<accession>A0A6S7IM99</accession>
<evidence type="ECO:0000313" key="2">
    <source>
        <dbReference type="Proteomes" id="UP001152795"/>
    </source>
</evidence>
<dbReference type="Proteomes" id="UP001152795">
    <property type="component" value="Unassembled WGS sequence"/>
</dbReference>
<dbReference type="EMBL" id="CACRXK020010867">
    <property type="protein sequence ID" value="CAB4020265.1"/>
    <property type="molecule type" value="Genomic_DNA"/>
</dbReference>
<keyword evidence="2" id="KW-1185">Reference proteome</keyword>
<gene>
    <name evidence="1" type="ORF">PACLA_8A006626</name>
</gene>
<comment type="caution">
    <text evidence="1">The sequence shown here is derived from an EMBL/GenBank/DDBJ whole genome shotgun (WGS) entry which is preliminary data.</text>
</comment>
<dbReference type="CDD" id="cd12087">
    <property type="entry name" value="TM_EGFR-like"/>
    <property type="match status" value="1"/>
</dbReference>